<protein>
    <submittedName>
        <fullName evidence="1">Uncharacterized protein</fullName>
    </submittedName>
</protein>
<comment type="caution">
    <text evidence="1">The sequence shown here is derived from an EMBL/GenBank/DDBJ whole genome shotgun (WGS) entry which is preliminary data.</text>
</comment>
<reference evidence="1" key="1">
    <citation type="submission" date="2021-05" db="EMBL/GenBank/DDBJ databases">
        <authorList>
            <person name="Pan Q."/>
            <person name="Jouanno E."/>
            <person name="Zahm M."/>
            <person name="Klopp C."/>
            <person name="Cabau C."/>
            <person name="Louis A."/>
            <person name="Berthelot C."/>
            <person name="Parey E."/>
            <person name="Roest Crollius H."/>
            <person name="Montfort J."/>
            <person name="Robinson-Rechavi M."/>
            <person name="Bouchez O."/>
            <person name="Lampietro C."/>
            <person name="Lopez Roques C."/>
            <person name="Donnadieu C."/>
            <person name="Postlethwait J."/>
            <person name="Bobe J."/>
            <person name="Dillon D."/>
            <person name="Chandos A."/>
            <person name="von Hippel F."/>
            <person name="Guiguen Y."/>
        </authorList>
    </citation>
    <scope>NUCLEOTIDE SEQUENCE</scope>
    <source>
        <strain evidence="1">YG-Jan2019</strain>
    </source>
</reference>
<proteinExistence type="predicted"/>
<dbReference type="Proteomes" id="UP001157502">
    <property type="component" value="Chromosome 36"/>
</dbReference>
<dbReference type="EMBL" id="CM055763">
    <property type="protein sequence ID" value="KAJ7985348.1"/>
    <property type="molecule type" value="Genomic_DNA"/>
</dbReference>
<evidence type="ECO:0000313" key="2">
    <source>
        <dbReference type="Proteomes" id="UP001157502"/>
    </source>
</evidence>
<name>A0ACC2F1V4_DALPE</name>
<evidence type="ECO:0000313" key="1">
    <source>
        <dbReference type="EMBL" id="KAJ7985348.1"/>
    </source>
</evidence>
<keyword evidence="2" id="KW-1185">Reference proteome</keyword>
<accession>A0ACC2F1V4</accession>
<sequence length="623" mass="69516">MPEIQLKHIVSCSTEDNTHKADNLLSSDTYRKWKAARPGEKQTSVIIQFEKEELVHSIDIGNEGSAFIEVLVGHSTSVKDQDFEVLLVTSSFMSPTESRNGTNTNRVRFFGPNQLVKAHAQEKWDRVKIVCSQPYSKTIAYGLAFVKFHSPPDKNDPRPTTPPKLTKLGQFRVKEDSPSSGPSLQPGALFFNRESVSKPSPALKVSPQTEKLSYASAALQSGSGTSSTSPSQAPVKRKFEFTKERQSGSALPPSKKPSPMGSPEPGLTTPKLKTKPSPTSPNTPKASPVQKTSEKKKSEVQSKPEAKTKPSKARSSSSDAPVPLKKIMEGVVFVLSGFQNPFRADLRDKALAMGAKYRPDWTPDATHLICAFSNTPKYSQVKSAGGIIVSKEWVLDCHKKKQNISFKQYLMDGAESSSDGSDEEEDEESEEEPNRRTPQKNKEDERHPTPKKTPIKTPIKEEDEYGGSTDADEPDDESGMDTEDELKRVESASRQMKDEKERKEMDVDPYGASTDDNTDAEEEEDKPIPDLPDFLTGKRFFLYGKFPNNDRRLLLRYIVAFNGVVEDYMSEKVQFVVTGEGWHDSFEDALMENGNLSFVKPTWIFAINDRQKMLPYQPYTVVP</sequence>
<gene>
    <name evidence="1" type="ORF">DPEC_G00351130</name>
</gene>
<organism evidence="1 2">
    <name type="scientific">Dallia pectoralis</name>
    <name type="common">Alaska blackfish</name>
    <dbReference type="NCBI Taxonomy" id="75939"/>
    <lineage>
        <taxon>Eukaryota</taxon>
        <taxon>Metazoa</taxon>
        <taxon>Chordata</taxon>
        <taxon>Craniata</taxon>
        <taxon>Vertebrata</taxon>
        <taxon>Euteleostomi</taxon>
        <taxon>Actinopterygii</taxon>
        <taxon>Neopterygii</taxon>
        <taxon>Teleostei</taxon>
        <taxon>Protacanthopterygii</taxon>
        <taxon>Esociformes</taxon>
        <taxon>Umbridae</taxon>
        <taxon>Dallia</taxon>
    </lineage>
</organism>